<dbReference type="PROSITE" id="PS50111">
    <property type="entry name" value="CHEMOTAXIS_TRANSDUC_2"/>
    <property type="match status" value="1"/>
</dbReference>
<dbReference type="Gene3D" id="1.10.287.950">
    <property type="entry name" value="Methyl-accepting chemotaxis protein"/>
    <property type="match status" value="1"/>
</dbReference>
<dbReference type="AlphaFoldDB" id="A0A837G4L0"/>
<dbReference type="GO" id="GO:0005886">
    <property type="term" value="C:plasma membrane"/>
    <property type="evidence" value="ECO:0007669"/>
    <property type="project" value="UniProtKB-SubCell"/>
</dbReference>
<evidence type="ECO:0000256" key="4">
    <source>
        <dbReference type="ARBA" id="ARBA00029447"/>
    </source>
</evidence>
<dbReference type="CDD" id="cd11386">
    <property type="entry name" value="MCP_signal"/>
    <property type="match status" value="1"/>
</dbReference>
<accession>A0A837G4L0</accession>
<dbReference type="PANTHER" id="PTHR32089:SF70">
    <property type="entry name" value="ENERGY TAXIS MODULATING METHYL ACCEPTING SENSORY TRANSDUCER"/>
    <property type="match status" value="1"/>
</dbReference>
<gene>
    <name evidence="5" type="ORF">TW71_14830</name>
</gene>
<evidence type="ECO:0000256" key="1">
    <source>
        <dbReference type="ARBA" id="ARBA00004429"/>
    </source>
</evidence>
<dbReference type="SMART" id="SM00304">
    <property type="entry name" value="HAMP"/>
    <property type="match status" value="1"/>
</dbReference>
<comment type="similarity">
    <text evidence="4">Belongs to the methyl-accepting chemotaxis (MCP) protein family.</text>
</comment>
<dbReference type="Pfam" id="PF00015">
    <property type="entry name" value="MCPsignal"/>
    <property type="match status" value="1"/>
</dbReference>
<dbReference type="CDD" id="cd12912">
    <property type="entry name" value="PDC2_MCP_like"/>
    <property type="match status" value="1"/>
</dbReference>
<dbReference type="PANTHER" id="PTHR32089">
    <property type="entry name" value="METHYL-ACCEPTING CHEMOTAXIS PROTEIN MCPB"/>
    <property type="match status" value="1"/>
</dbReference>
<dbReference type="GO" id="GO:0007165">
    <property type="term" value="P:signal transduction"/>
    <property type="evidence" value="ECO:0007669"/>
    <property type="project" value="UniProtKB-KW"/>
</dbReference>
<dbReference type="FunFam" id="1.10.287.950:FF:000001">
    <property type="entry name" value="Methyl-accepting chemotaxis sensory transducer"/>
    <property type="match status" value="1"/>
</dbReference>
<dbReference type="EMBL" id="JXXR01000016">
    <property type="protein sequence ID" value="KJY71286.1"/>
    <property type="molecule type" value="Genomic_DNA"/>
</dbReference>
<dbReference type="InterPro" id="IPR004089">
    <property type="entry name" value="MCPsignal_dom"/>
</dbReference>
<evidence type="ECO:0000313" key="5">
    <source>
        <dbReference type="EMBL" id="KJY71286.1"/>
    </source>
</evidence>
<dbReference type="GO" id="GO:0006935">
    <property type="term" value="P:chemotaxis"/>
    <property type="evidence" value="ECO:0007669"/>
    <property type="project" value="UniProtKB-ARBA"/>
</dbReference>
<dbReference type="SMART" id="SM00283">
    <property type="entry name" value="MA"/>
    <property type="match status" value="1"/>
</dbReference>
<dbReference type="PROSITE" id="PS50885">
    <property type="entry name" value="HAMP"/>
    <property type="match status" value="1"/>
</dbReference>
<protein>
    <submittedName>
        <fullName evidence="5">Chemotaxis protein</fullName>
    </submittedName>
</protein>
<comment type="caution">
    <text evidence="5">The sequence shown here is derived from an EMBL/GenBank/DDBJ whole genome shotgun (WGS) entry which is preliminary data.</text>
</comment>
<dbReference type="PROSITE" id="PS50192">
    <property type="entry name" value="T_SNARE"/>
    <property type="match status" value="1"/>
</dbReference>
<evidence type="ECO:0000256" key="2">
    <source>
        <dbReference type="ARBA" id="ARBA00022519"/>
    </source>
</evidence>
<comment type="subcellular location">
    <subcellularLocation>
        <location evidence="1">Cell inner membrane</location>
        <topology evidence="1">Multi-pass membrane protein</topology>
    </subcellularLocation>
</comment>
<dbReference type="Gene3D" id="3.30.450.20">
    <property type="entry name" value="PAS domain"/>
    <property type="match status" value="1"/>
</dbReference>
<dbReference type="InterPro" id="IPR000727">
    <property type="entry name" value="T_SNARE_dom"/>
</dbReference>
<organism evidence="5">
    <name type="scientific">Vibrio coralliilyticus</name>
    <dbReference type="NCBI Taxonomy" id="190893"/>
    <lineage>
        <taxon>Bacteria</taxon>
        <taxon>Pseudomonadati</taxon>
        <taxon>Pseudomonadota</taxon>
        <taxon>Gammaproteobacteria</taxon>
        <taxon>Vibrionales</taxon>
        <taxon>Vibrionaceae</taxon>
        <taxon>Vibrio</taxon>
    </lineage>
</organism>
<keyword evidence="2" id="KW-0997">Cell inner membrane</keyword>
<reference evidence="5" key="1">
    <citation type="journal article" date="2015" name="BMC Genomics">
        <title>Genome mining reveals unlocked bioactive potential of marine Gram-negative bacteria.</title>
        <authorList>
            <person name="Machado H."/>
            <person name="Sonnenschein E.C."/>
            <person name="Melchiorsen J."/>
            <person name="Gram L."/>
        </authorList>
    </citation>
    <scope>NUCLEOTIDE SEQUENCE</scope>
    <source>
        <strain evidence="5">S2052</strain>
    </source>
</reference>
<dbReference type="Pfam" id="PF00672">
    <property type="entry name" value="HAMP"/>
    <property type="match status" value="1"/>
</dbReference>
<dbReference type="RefSeq" id="WP_045986392.1">
    <property type="nucleotide sequence ID" value="NZ_CP063052.1"/>
</dbReference>
<sequence>MTKLAISIRHKTILATVLAVVLVIIVLISTTVSQGRKIILDQTYSQQLPASLGEVSNKIKLELEKPLVIADVMSELSQLTEFTGEGSAQIVDILSRIKQQFGALTAFYVNTVDSSYYIPTGKLKDMSAQSNDDQWFYGFLASGKKVELSIDVDDSTGVATVFVNHVVMQQGKRIGVTGIGLSLQNMGKTVANYSLGEKGQLMLVDNQGVVKIHADSNLVGKSLNDLQLRELAAELGKLSDTDSHIIEAEVNGSAMIVGFIALPELGWTLVSLQPQSEVLAELNQFIQTMTYIGVVVALLFIVISAYMTNALLKPLSTTADLLLEIGSGGGDLTQRLDESRNDEVGSIARGYNQFVAYMGNVLQEIDRSRVDLVATIDHIDSQASEMKHQIQGQEQNIDQVATAIHEMSASSEEIASNANNTSDNVQQATVEVKHGLSSVSDTFSHTEAMSRQLDQSSQSIEKLSNDINAIDTVLDVISGVSEQTNLLALNAAIEAARAGDQGRGFAVVADEVRTLASRTQDSASEIRTIIENLQGLSDTVVKEVGQSHSTGKACLTAAQASEKHLESINQFVDEIHQLSSQTATATNEQSQVINEIAPHVSSIADVARSNTEMVNQTSHHCANLKENVNSLSQLVAKFKF</sequence>
<name>A0A837G4L0_9VIBR</name>
<proteinExistence type="inferred from homology"/>
<keyword evidence="2" id="KW-0472">Membrane</keyword>
<keyword evidence="3" id="KW-0807">Transducer</keyword>
<dbReference type="CDD" id="cd06225">
    <property type="entry name" value="HAMP"/>
    <property type="match status" value="1"/>
</dbReference>
<evidence type="ECO:0000256" key="3">
    <source>
        <dbReference type="ARBA" id="ARBA00023224"/>
    </source>
</evidence>
<keyword evidence="2" id="KW-1003">Cell membrane</keyword>
<dbReference type="InterPro" id="IPR003660">
    <property type="entry name" value="HAMP_dom"/>
</dbReference>
<dbReference type="SUPFAM" id="SSF58104">
    <property type="entry name" value="Methyl-accepting chemotaxis protein (MCP) signaling domain"/>
    <property type="match status" value="1"/>
</dbReference>